<organism evidence="1 2">
    <name type="scientific">Panagrolaimus sp. JU765</name>
    <dbReference type="NCBI Taxonomy" id="591449"/>
    <lineage>
        <taxon>Eukaryota</taxon>
        <taxon>Metazoa</taxon>
        <taxon>Ecdysozoa</taxon>
        <taxon>Nematoda</taxon>
        <taxon>Chromadorea</taxon>
        <taxon>Rhabditida</taxon>
        <taxon>Tylenchina</taxon>
        <taxon>Panagrolaimomorpha</taxon>
        <taxon>Panagrolaimoidea</taxon>
        <taxon>Panagrolaimidae</taxon>
        <taxon>Panagrolaimus</taxon>
    </lineage>
</organism>
<proteinExistence type="predicted"/>
<name>A0AC34R289_9BILA</name>
<protein>
    <submittedName>
        <fullName evidence="2">PCI domain-containing protein</fullName>
    </submittedName>
</protein>
<reference evidence="2" key="1">
    <citation type="submission" date="2022-11" db="UniProtKB">
        <authorList>
            <consortium name="WormBaseParasite"/>
        </authorList>
    </citation>
    <scope>IDENTIFICATION</scope>
</reference>
<accession>A0AC34R289</accession>
<sequence>MMEVTDRRAALSTLVSTKTVVSYGELMDHLKFADEQEFETFIINAIYDGCVDGQLDPEKRTFEVTDFSECIVPDSELPAIMETLESWSGYIGSILKQLDVEIKKSDADLSERIEAEKKFIAELAAKKEDQNDRENGMVPSGILATGMEGIVHVLQAENKEVKRFRPNIRSRH</sequence>
<dbReference type="WBParaSite" id="JU765_v2.g2570.t1">
    <property type="protein sequence ID" value="JU765_v2.g2570.t1"/>
    <property type="gene ID" value="JU765_v2.g2570"/>
</dbReference>
<dbReference type="Proteomes" id="UP000887576">
    <property type="component" value="Unplaced"/>
</dbReference>
<evidence type="ECO:0000313" key="2">
    <source>
        <dbReference type="WBParaSite" id="JU765_v2.g2570.t1"/>
    </source>
</evidence>
<evidence type="ECO:0000313" key="1">
    <source>
        <dbReference type="Proteomes" id="UP000887576"/>
    </source>
</evidence>